<dbReference type="RefSeq" id="XP_031914606.1">
    <property type="nucleotide sequence ID" value="XM_032059652.1"/>
</dbReference>
<organism evidence="2 3">
    <name type="scientific">Aspergillus pseudotamarii</name>
    <dbReference type="NCBI Taxonomy" id="132259"/>
    <lineage>
        <taxon>Eukaryota</taxon>
        <taxon>Fungi</taxon>
        <taxon>Dikarya</taxon>
        <taxon>Ascomycota</taxon>
        <taxon>Pezizomycotina</taxon>
        <taxon>Eurotiomycetes</taxon>
        <taxon>Eurotiomycetidae</taxon>
        <taxon>Eurotiales</taxon>
        <taxon>Aspergillaceae</taxon>
        <taxon>Aspergillus</taxon>
        <taxon>Aspergillus subgen. Circumdati</taxon>
    </lineage>
</organism>
<dbReference type="GeneID" id="43643862"/>
<name>A0A5N6SYQ1_ASPPS</name>
<keyword evidence="1" id="KW-0472">Membrane</keyword>
<proteinExistence type="predicted"/>
<keyword evidence="1" id="KW-0812">Transmembrane</keyword>
<dbReference type="AlphaFoldDB" id="A0A5N6SYQ1"/>
<sequence length="109" mass="11868">MRFAAAMQSVIGKPTGKRKPGMTASPSQAFQYNAVQEFAPPPFSISTSVAELEGPVDESMPATKRSQLSRVTILTMLSSSTFLLVVVFFIAVLRFQRINGAFMAFQDTS</sequence>
<keyword evidence="1" id="KW-1133">Transmembrane helix</keyword>
<protein>
    <submittedName>
        <fullName evidence="2">Uncharacterized protein</fullName>
    </submittedName>
</protein>
<evidence type="ECO:0000313" key="2">
    <source>
        <dbReference type="EMBL" id="KAE8138543.1"/>
    </source>
</evidence>
<evidence type="ECO:0000256" key="1">
    <source>
        <dbReference type="SAM" id="Phobius"/>
    </source>
</evidence>
<gene>
    <name evidence="2" type="ORF">BDV38DRAFT_281851</name>
</gene>
<keyword evidence="3" id="KW-1185">Reference proteome</keyword>
<reference evidence="2 3" key="1">
    <citation type="submission" date="2019-04" db="EMBL/GenBank/DDBJ databases">
        <title>Friends and foes A comparative genomics study of 23 Aspergillus species from section Flavi.</title>
        <authorList>
            <consortium name="DOE Joint Genome Institute"/>
            <person name="Kjaerbolling I."/>
            <person name="Vesth T."/>
            <person name="Frisvad J.C."/>
            <person name="Nybo J.L."/>
            <person name="Theobald S."/>
            <person name="Kildgaard S."/>
            <person name="Isbrandt T."/>
            <person name="Kuo A."/>
            <person name="Sato A."/>
            <person name="Lyhne E.K."/>
            <person name="Kogle M.E."/>
            <person name="Wiebenga A."/>
            <person name="Kun R.S."/>
            <person name="Lubbers R.J."/>
            <person name="Makela M.R."/>
            <person name="Barry K."/>
            <person name="Chovatia M."/>
            <person name="Clum A."/>
            <person name="Daum C."/>
            <person name="Haridas S."/>
            <person name="He G."/>
            <person name="LaButti K."/>
            <person name="Lipzen A."/>
            <person name="Mondo S."/>
            <person name="Riley R."/>
            <person name="Salamov A."/>
            <person name="Simmons B.A."/>
            <person name="Magnuson J.K."/>
            <person name="Henrissat B."/>
            <person name="Mortensen U.H."/>
            <person name="Larsen T.O."/>
            <person name="Devries R.P."/>
            <person name="Grigoriev I.V."/>
            <person name="Machida M."/>
            <person name="Baker S.E."/>
            <person name="Andersen M.R."/>
        </authorList>
    </citation>
    <scope>NUCLEOTIDE SEQUENCE [LARGE SCALE GENOMIC DNA]</scope>
    <source>
        <strain evidence="2 3">CBS 117625</strain>
    </source>
</reference>
<evidence type="ECO:0000313" key="3">
    <source>
        <dbReference type="Proteomes" id="UP000325672"/>
    </source>
</evidence>
<accession>A0A5N6SYQ1</accession>
<feature type="transmembrane region" description="Helical" evidence="1">
    <location>
        <begin position="71"/>
        <end position="93"/>
    </location>
</feature>
<dbReference type="EMBL" id="ML743570">
    <property type="protein sequence ID" value="KAE8138543.1"/>
    <property type="molecule type" value="Genomic_DNA"/>
</dbReference>
<dbReference type="Proteomes" id="UP000325672">
    <property type="component" value="Unassembled WGS sequence"/>
</dbReference>